<name>A0AB74TSJ6_9LACT</name>
<dbReference type="RefSeq" id="WP_347301447.1">
    <property type="nucleotide sequence ID" value="NZ_CP142435.1"/>
</dbReference>
<reference evidence="1" key="1">
    <citation type="submission" date="2023-12" db="EMBL/GenBank/DDBJ databases">
        <title>Dolosigranulum savutii sp. nov. isolated from human upper respiratory samples collected in Botswana.</title>
        <authorList>
            <person name="Kelly M.S."/>
        </authorList>
    </citation>
    <scope>NUCLEOTIDE SEQUENCE</scope>
    <source>
        <strain evidence="1">MSK294</strain>
    </source>
</reference>
<dbReference type="EMBL" id="CP142435">
    <property type="protein sequence ID" value="XBC49722.1"/>
    <property type="molecule type" value="Genomic_DNA"/>
</dbReference>
<dbReference type="AlphaFoldDB" id="A0AB74TSJ6"/>
<accession>A0AB74TSJ6</accession>
<proteinExistence type="predicted"/>
<organism evidence="1">
    <name type="scientific">Dolosigranulum savutiense</name>
    <dbReference type="NCBI Taxonomy" id="3110288"/>
    <lineage>
        <taxon>Bacteria</taxon>
        <taxon>Bacillati</taxon>
        <taxon>Bacillota</taxon>
        <taxon>Bacilli</taxon>
        <taxon>Lactobacillales</taxon>
        <taxon>Carnobacteriaceae</taxon>
        <taxon>Dolosigranulum</taxon>
    </lineage>
</organism>
<dbReference type="KEGG" id="dst:VUQ06_00440"/>
<protein>
    <submittedName>
        <fullName evidence="1">Uncharacterized protein</fullName>
    </submittedName>
</protein>
<gene>
    <name evidence="1" type="ORF">VUQ06_00440</name>
</gene>
<sequence>MGIENKRYYNSTYSKWKVGKMDKTKKEIQTTLKEIQKNLNLYFFKTLSDNRDKILDEITKAKFDIFYSNERINGKNEKEKTLKEILEVKVRKMNELKIDEQIDKLTKYLDVIITKEYYNEALQMCSLKNEILSIANGTFKGKNFLDVAVNVLSSNQELRYKLANYLGSYLLNDNYFCFK</sequence>
<evidence type="ECO:0000313" key="1">
    <source>
        <dbReference type="EMBL" id="XBC49722.1"/>
    </source>
</evidence>